<evidence type="ECO:0000313" key="4">
    <source>
        <dbReference type="Proteomes" id="UP000075243"/>
    </source>
</evidence>
<reference evidence="2 4" key="1">
    <citation type="journal article" date="2012" name="Nat. Biotechnol.">
        <title>Draft genome sequence of pigeonpea (Cajanus cajan), an orphan legume crop of resource-poor farmers.</title>
        <authorList>
            <person name="Varshney R.K."/>
            <person name="Chen W."/>
            <person name="Li Y."/>
            <person name="Bharti A.K."/>
            <person name="Saxena R.K."/>
            <person name="Schlueter J.A."/>
            <person name="Donoghue M.T."/>
            <person name="Azam S."/>
            <person name="Fan G."/>
            <person name="Whaley A.M."/>
            <person name="Farmer A.D."/>
            <person name="Sheridan J."/>
            <person name="Iwata A."/>
            <person name="Tuteja R."/>
            <person name="Penmetsa R.V."/>
            <person name="Wu W."/>
            <person name="Upadhyaya H.D."/>
            <person name="Yang S.P."/>
            <person name="Shah T."/>
            <person name="Saxena K.B."/>
            <person name="Michael T."/>
            <person name="McCombie W.R."/>
            <person name="Yang B."/>
            <person name="Zhang G."/>
            <person name="Yang H."/>
            <person name="Wang J."/>
            <person name="Spillane C."/>
            <person name="Cook D.R."/>
            <person name="May G.D."/>
            <person name="Xu X."/>
            <person name="Jackson S.A."/>
        </authorList>
    </citation>
    <scope>NUCLEOTIDE SEQUENCE [LARGE SCALE GENOMIC DNA]</scope>
    <source>
        <strain evidence="4">cv. Asha</strain>
    </source>
</reference>
<dbReference type="Gramene" id="C.cajan_28094.t">
    <property type="protein sequence ID" value="C.cajan_28094.t.cds1"/>
    <property type="gene ID" value="C.cajan_28094"/>
</dbReference>
<sequence length="107" mass="12601">MKCQADKRRRDLHFVVGDLVLVKLQPYRQRLVALRKIQKLSMCYFGPFEVVEKIGEVEYKLQLPDTVRIHPVLHLSLLKKFVGVLHNSIYCCLLPLPLVLRYNHFKS</sequence>
<dbReference type="PANTHER" id="PTHR46148">
    <property type="entry name" value="CHROMO DOMAIN-CONTAINING PROTEIN"/>
    <property type="match status" value="1"/>
</dbReference>
<gene>
    <name evidence="2" type="ORF">KK1_030627</name>
    <name evidence="3" type="ORF">KK1_030640</name>
</gene>
<dbReference type="InterPro" id="IPR056924">
    <property type="entry name" value="SH3_Tf2-1"/>
</dbReference>
<dbReference type="AlphaFoldDB" id="A0A151RZ10"/>
<dbReference type="PANTHER" id="PTHR46148:SF52">
    <property type="entry name" value="OS04G0603800 PROTEIN"/>
    <property type="match status" value="1"/>
</dbReference>
<feature type="domain" description="Tf2-1-like SH3-like" evidence="1">
    <location>
        <begin position="17"/>
        <end position="82"/>
    </location>
</feature>
<dbReference type="EMBL" id="KQ483520">
    <property type="protein sequence ID" value="KYP47677.1"/>
    <property type="molecule type" value="Genomic_DNA"/>
</dbReference>
<name>A0A151RZ10_CAJCA</name>
<evidence type="ECO:0000313" key="3">
    <source>
        <dbReference type="EMBL" id="KYP47690.1"/>
    </source>
</evidence>
<accession>A0A151RZ10</accession>
<proteinExistence type="predicted"/>
<dbReference type="Proteomes" id="UP000075243">
    <property type="component" value="Unassembled WGS sequence"/>
</dbReference>
<dbReference type="EMBL" id="KQ483520">
    <property type="protein sequence ID" value="KYP47690.1"/>
    <property type="molecule type" value="Genomic_DNA"/>
</dbReference>
<evidence type="ECO:0000259" key="1">
    <source>
        <dbReference type="Pfam" id="PF24626"/>
    </source>
</evidence>
<keyword evidence="4" id="KW-1185">Reference proteome</keyword>
<evidence type="ECO:0000313" key="2">
    <source>
        <dbReference type="EMBL" id="KYP47677.1"/>
    </source>
</evidence>
<dbReference type="Gramene" id="C.cajan_28107.t">
    <property type="protein sequence ID" value="C.cajan_28107.t.cds1"/>
    <property type="gene ID" value="C.cajan_28107"/>
</dbReference>
<protein>
    <submittedName>
        <fullName evidence="2">Transposon Ty3-G Gag-Pol polyprotein</fullName>
    </submittedName>
</protein>
<organism evidence="2 4">
    <name type="scientific">Cajanus cajan</name>
    <name type="common">Pigeon pea</name>
    <name type="synonym">Cajanus indicus</name>
    <dbReference type="NCBI Taxonomy" id="3821"/>
    <lineage>
        <taxon>Eukaryota</taxon>
        <taxon>Viridiplantae</taxon>
        <taxon>Streptophyta</taxon>
        <taxon>Embryophyta</taxon>
        <taxon>Tracheophyta</taxon>
        <taxon>Spermatophyta</taxon>
        <taxon>Magnoliopsida</taxon>
        <taxon>eudicotyledons</taxon>
        <taxon>Gunneridae</taxon>
        <taxon>Pentapetalae</taxon>
        <taxon>rosids</taxon>
        <taxon>fabids</taxon>
        <taxon>Fabales</taxon>
        <taxon>Fabaceae</taxon>
        <taxon>Papilionoideae</taxon>
        <taxon>50 kb inversion clade</taxon>
        <taxon>NPAAA clade</taxon>
        <taxon>indigoferoid/millettioid clade</taxon>
        <taxon>Phaseoleae</taxon>
        <taxon>Cajanus</taxon>
    </lineage>
</organism>
<dbReference type="Pfam" id="PF24626">
    <property type="entry name" value="SH3_Tf2-1"/>
    <property type="match status" value="1"/>
</dbReference>